<organism evidence="1 2">
    <name type="scientific">Listeria booriae</name>
    <dbReference type="NCBI Taxonomy" id="1552123"/>
    <lineage>
        <taxon>Bacteria</taxon>
        <taxon>Bacillati</taxon>
        <taxon>Bacillota</taxon>
        <taxon>Bacilli</taxon>
        <taxon>Bacillales</taxon>
        <taxon>Listeriaceae</taxon>
        <taxon>Listeria</taxon>
    </lineage>
</organism>
<evidence type="ECO:0000313" key="2">
    <source>
        <dbReference type="Proteomes" id="UP000585696"/>
    </source>
</evidence>
<dbReference type="AlphaFoldDB" id="A0A842FZ02"/>
<reference evidence="1 2" key="1">
    <citation type="submission" date="2020-03" db="EMBL/GenBank/DDBJ databases">
        <title>Soil Listeria distribution.</title>
        <authorList>
            <person name="Liao J."/>
            <person name="Wiedmann M."/>
        </authorList>
    </citation>
    <scope>NUCLEOTIDE SEQUENCE [LARGE SCALE GENOMIC DNA]</scope>
    <source>
        <strain evidence="1 2">FSL L7-0054</strain>
    </source>
</reference>
<comment type="caution">
    <text evidence="1">The sequence shown here is derived from an EMBL/GenBank/DDBJ whole genome shotgun (WGS) entry which is preliminary data.</text>
</comment>
<protein>
    <submittedName>
        <fullName evidence="1">Uncharacterized protein</fullName>
    </submittedName>
</protein>
<sequence length="255" mass="27722">MAIKVFNYTNDAYIEAIDTRSEMGALVGNQGNAFFGMVVQVGSTSTYTVKADATIFVGGLCIRVLSDETFDLTSNKYIAVETTYNPVTDGYTCALKALNTLNTTLVGTVSKHVAIFQKGLGAQNKAQGVADLFAKSNRSTCLFDGATYMDDGQRINFSNVQDANYQTMYLTFSHYTIGTGADNWGWITYSIPVGFIAKHEGQGHTIQMAVEGTVKSMYKYLYVGLTAVSGNAQNVQVVDGVNFRTKCLREVWAVG</sequence>
<dbReference type="Proteomes" id="UP000585696">
    <property type="component" value="Unassembled WGS sequence"/>
</dbReference>
<dbReference type="RefSeq" id="WP_185655447.1">
    <property type="nucleotide sequence ID" value="NZ_JAARUK010000003.1"/>
</dbReference>
<dbReference type="EMBL" id="JAARZS010000057">
    <property type="protein sequence ID" value="MBC2285750.1"/>
    <property type="molecule type" value="Genomic_DNA"/>
</dbReference>
<proteinExistence type="predicted"/>
<accession>A0A842FZ02</accession>
<gene>
    <name evidence="1" type="ORF">HCB69_15355</name>
</gene>
<evidence type="ECO:0000313" key="1">
    <source>
        <dbReference type="EMBL" id="MBC2285750.1"/>
    </source>
</evidence>
<name>A0A842FZ02_9LIST</name>